<keyword evidence="5" id="KW-1185">Reference proteome</keyword>
<comment type="caution">
    <text evidence="4">The sequence shown here is derived from an EMBL/GenBank/DDBJ whole genome shotgun (WGS) entry which is preliminary data.</text>
</comment>
<dbReference type="SUPFAM" id="SSF55729">
    <property type="entry name" value="Acyl-CoA N-acyltransferases (Nat)"/>
    <property type="match status" value="1"/>
</dbReference>
<keyword evidence="2" id="KW-0012">Acyltransferase</keyword>
<dbReference type="AlphaFoldDB" id="A0A7X0SLQ5"/>
<evidence type="ECO:0000256" key="2">
    <source>
        <dbReference type="ARBA" id="ARBA00023315"/>
    </source>
</evidence>
<gene>
    <name evidence="4" type="ORF">H7C18_14815</name>
</gene>
<dbReference type="InterPro" id="IPR000182">
    <property type="entry name" value="GNAT_dom"/>
</dbReference>
<keyword evidence="1 4" id="KW-0808">Transferase</keyword>
<dbReference type="Pfam" id="PF00583">
    <property type="entry name" value="Acetyltransf_1"/>
    <property type="match status" value="1"/>
</dbReference>
<dbReference type="InterPro" id="IPR016181">
    <property type="entry name" value="Acyl_CoA_acyltransferase"/>
</dbReference>
<organism evidence="4 5">
    <name type="scientific">Cohnella zeiphila</name>
    <dbReference type="NCBI Taxonomy" id="2761120"/>
    <lineage>
        <taxon>Bacteria</taxon>
        <taxon>Bacillati</taxon>
        <taxon>Bacillota</taxon>
        <taxon>Bacilli</taxon>
        <taxon>Bacillales</taxon>
        <taxon>Paenibacillaceae</taxon>
        <taxon>Cohnella</taxon>
    </lineage>
</organism>
<dbReference type="EMBL" id="JACJVO010000018">
    <property type="protein sequence ID" value="MBB6732191.1"/>
    <property type="molecule type" value="Genomic_DNA"/>
</dbReference>
<dbReference type="RefSeq" id="WP_185129865.1">
    <property type="nucleotide sequence ID" value="NZ_JACJVO010000018.1"/>
</dbReference>
<dbReference type="PANTHER" id="PTHR43072">
    <property type="entry name" value="N-ACETYLTRANSFERASE"/>
    <property type="match status" value="1"/>
</dbReference>
<reference evidence="4 5" key="1">
    <citation type="submission" date="2020-08" db="EMBL/GenBank/DDBJ databases">
        <title>Cohnella phylogeny.</title>
        <authorList>
            <person name="Dunlap C."/>
        </authorList>
    </citation>
    <scope>NUCLEOTIDE SEQUENCE [LARGE SCALE GENOMIC DNA]</scope>
    <source>
        <strain evidence="4 5">CBP 2801</strain>
    </source>
</reference>
<evidence type="ECO:0000313" key="5">
    <source>
        <dbReference type="Proteomes" id="UP000564644"/>
    </source>
</evidence>
<sequence length="183" mass="20140">MSLSPEPAIVHATREDLPAIVDIYNSTIASRRATADLEPITVESRIEWFERHRPDRRPLWVAKSGERVLAWASLSDFYGRPAYNGTAELSVYVAEDCRGTGVGSRLLKHALEACPGLGVNTLLGFVFGHNEPSLKLLRKFGFEQWGYYPRVAELDGVERDLAVLGLRAGGNEADSAEEGAGQR</sequence>
<evidence type="ECO:0000259" key="3">
    <source>
        <dbReference type="PROSITE" id="PS51186"/>
    </source>
</evidence>
<dbReference type="CDD" id="cd04301">
    <property type="entry name" value="NAT_SF"/>
    <property type="match status" value="1"/>
</dbReference>
<evidence type="ECO:0000313" key="4">
    <source>
        <dbReference type="EMBL" id="MBB6732191.1"/>
    </source>
</evidence>
<dbReference type="PANTHER" id="PTHR43072:SF23">
    <property type="entry name" value="UPF0039 PROTEIN C11D3.02C"/>
    <property type="match status" value="1"/>
</dbReference>
<proteinExistence type="predicted"/>
<protein>
    <submittedName>
        <fullName evidence="4">N-acetyltransferase</fullName>
    </submittedName>
</protein>
<feature type="domain" description="N-acetyltransferase" evidence="3">
    <location>
        <begin position="7"/>
        <end position="160"/>
    </location>
</feature>
<name>A0A7X0SLQ5_9BACL</name>
<evidence type="ECO:0000256" key="1">
    <source>
        <dbReference type="ARBA" id="ARBA00022679"/>
    </source>
</evidence>
<accession>A0A7X0SLQ5</accession>
<dbReference type="GO" id="GO:0016747">
    <property type="term" value="F:acyltransferase activity, transferring groups other than amino-acyl groups"/>
    <property type="evidence" value="ECO:0007669"/>
    <property type="project" value="InterPro"/>
</dbReference>
<dbReference type="Gene3D" id="3.40.630.30">
    <property type="match status" value="1"/>
</dbReference>
<dbReference type="Proteomes" id="UP000564644">
    <property type="component" value="Unassembled WGS sequence"/>
</dbReference>
<dbReference type="PROSITE" id="PS51186">
    <property type="entry name" value="GNAT"/>
    <property type="match status" value="1"/>
</dbReference>